<evidence type="ECO:0008006" key="2">
    <source>
        <dbReference type="Google" id="ProtNLM"/>
    </source>
</evidence>
<comment type="caution">
    <text evidence="1">The sequence shown here is derived from an EMBL/GenBank/DDBJ whole genome shotgun (WGS) entry which is preliminary data.</text>
</comment>
<dbReference type="EMBL" id="BART01033439">
    <property type="protein sequence ID" value="GAH07429.1"/>
    <property type="molecule type" value="Genomic_DNA"/>
</dbReference>
<reference evidence="1" key="1">
    <citation type="journal article" date="2014" name="Front. Microbiol.">
        <title>High frequency of phylogenetically diverse reductive dehalogenase-homologous genes in deep subseafloor sedimentary metagenomes.</title>
        <authorList>
            <person name="Kawai M."/>
            <person name="Futagami T."/>
            <person name="Toyoda A."/>
            <person name="Takaki Y."/>
            <person name="Nishi S."/>
            <person name="Hori S."/>
            <person name="Arai W."/>
            <person name="Tsubouchi T."/>
            <person name="Morono Y."/>
            <person name="Uchiyama I."/>
            <person name="Ito T."/>
            <person name="Fujiyama A."/>
            <person name="Inagaki F."/>
            <person name="Takami H."/>
        </authorList>
    </citation>
    <scope>NUCLEOTIDE SEQUENCE</scope>
    <source>
        <strain evidence="1">Expedition CK06-06</strain>
    </source>
</reference>
<gene>
    <name evidence="1" type="ORF">S01H4_57465</name>
</gene>
<dbReference type="Gene3D" id="2.160.10.10">
    <property type="entry name" value="Hexapeptide repeat proteins"/>
    <property type="match status" value="1"/>
</dbReference>
<dbReference type="SUPFAM" id="SSF51161">
    <property type="entry name" value="Trimeric LpxA-like enzymes"/>
    <property type="match status" value="1"/>
</dbReference>
<dbReference type="InterPro" id="IPR011004">
    <property type="entry name" value="Trimer_LpxA-like_sf"/>
</dbReference>
<feature type="non-terminal residue" evidence="1">
    <location>
        <position position="1"/>
    </location>
</feature>
<protein>
    <recommendedName>
        <fullName evidence="2">UDP-N-acetylglucosamine pyrophosphorylase</fullName>
    </recommendedName>
</protein>
<evidence type="ECO:0000313" key="1">
    <source>
        <dbReference type="EMBL" id="GAH07429.1"/>
    </source>
</evidence>
<sequence length="231" mass="25732">LGKNVELKGGYFEGSTFLDSANMGDGAEVREGCLLEEEANGAHTVGLKQTILFPFVTLGSIINFCDILMAGGTDRRNHSEVGSSYIHFNYTPNQDKATASLIGDVAYGVMLNQPPIFLGGQGGIVGPSRIGYKTVIAAGVIYRRDCPQGHKLLMGKESQKEDLDFYPGLYWSVKRRVINSIEYIANIIALRQWYLIVRSKFYQGSDMENLLYEGALEKLEIIFNERIKRFT</sequence>
<dbReference type="AlphaFoldDB" id="X1DR29"/>
<name>X1DR29_9ZZZZ</name>
<organism evidence="1">
    <name type="scientific">marine sediment metagenome</name>
    <dbReference type="NCBI Taxonomy" id="412755"/>
    <lineage>
        <taxon>unclassified sequences</taxon>
        <taxon>metagenomes</taxon>
        <taxon>ecological metagenomes</taxon>
    </lineage>
</organism>
<feature type="non-terminal residue" evidence="1">
    <location>
        <position position="231"/>
    </location>
</feature>
<accession>X1DR29</accession>
<proteinExistence type="predicted"/>